<dbReference type="EMBL" id="JBJJXI010000034">
    <property type="protein sequence ID" value="KAL3402715.1"/>
    <property type="molecule type" value="Genomic_DNA"/>
</dbReference>
<accession>A0ABD2XC41</accession>
<protein>
    <submittedName>
        <fullName evidence="1">Uncharacterized protein</fullName>
    </submittedName>
</protein>
<evidence type="ECO:0000313" key="1">
    <source>
        <dbReference type="EMBL" id="KAL3402715.1"/>
    </source>
</evidence>
<proteinExistence type="predicted"/>
<dbReference type="Proteomes" id="UP001627154">
    <property type="component" value="Unassembled WGS sequence"/>
</dbReference>
<gene>
    <name evidence="1" type="ORF">TKK_004636</name>
</gene>
<dbReference type="AlphaFoldDB" id="A0ABD2XC41"/>
<reference evidence="1 2" key="1">
    <citation type="journal article" date="2024" name="bioRxiv">
        <title>A reference genome for Trichogramma kaykai: A tiny desert-dwelling parasitoid wasp with competing sex-ratio distorters.</title>
        <authorList>
            <person name="Culotta J."/>
            <person name="Lindsey A.R."/>
        </authorList>
    </citation>
    <scope>NUCLEOTIDE SEQUENCE [LARGE SCALE GENOMIC DNA]</scope>
    <source>
        <strain evidence="1 2">KSX58</strain>
    </source>
</reference>
<evidence type="ECO:0000313" key="2">
    <source>
        <dbReference type="Proteomes" id="UP001627154"/>
    </source>
</evidence>
<sequence>MRRLEATTLTPTTTSTSMLDNTSNKFSCTDTNKLPSLKRWTLKPTTIRSTAVHLHYKAAKTTLHITVKRVGPTTAATQWRAQYGCHGCRGTHK</sequence>
<comment type="caution">
    <text evidence="1">The sequence shown here is derived from an EMBL/GenBank/DDBJ whole genome shotgun (WGS) entry which is preliminary data.</text>
</comment>
<keyword evidence="2" id="KW-1185">Reference proteome</keyword>
<organism evidence="1 2">
    <name type="scientific">Trichogramma kaykai</name>
    <dbReference type="NCBI Taxonomy" id="54128"/>
    <lineage>
        <taxon>Eukaryota</taxon>
        <taxon>Metazoa</taxon>
        <taxon>Ecdysozoa</taxon>
        <taxon>Arthropoda</taxon>
        <taxon>Hexapoda</taxon>
        <taxon>Insecta</taxon>
        <taxon>Pterygota</taxon>
        <taxon>Neoptera</taxon>
        <taxon>Endopterygota</taxon>
        <taxon>Hymenoptera</taxon>
        <taxon>Apocrita</taxon>
        <taxon>Proctotrupomorpha</taxon>
        <taxon>Chalcidoidea</taxon>
        <taxon>Trichogrammatidae</taxon>
        <taxon>Trichogramma</taxon>
    </lineage>
</organism>
<name>A0ABD2XC41_9HYME</name>